<feature type="compositionally biased region" description="Polar residues" evidence="2">
    <location>
        <begin position="195"/>
        <end position="206"/>
    </location>
</feature>
<dbReference type="PANTHER" id="PTHR11679">
    <property type="entry name" value="VESICLE PROTEIN SORTING-ASSOCIATED"/>
    <property type="match status" value="1"/>
</dbReference>
<dbReference type="InterPro" id="IPR001619">
    <property type="entry name" value="Sec1-like"/>
</dbReference>
<evidence type="ECO:0000256" key="2">
    <source>
        <dbReference type="SAM" id="MobiDB-lite"/>
    </source>
</evidence>
<dbReference type="Gene3D" id="1.25.40.60">
    <property type="match status" value="1"/>
</dbReference>
<dbReference type="Gene3D" id="3.90.830.10">
    <property type="entry name" value="Syntaxin Binding Protein 1, Chain A, domain 2"/>
    <property type="match status" value="1"/>
</dbReference>
<dbReference type="InterPro" id="IPR027482">
    <property type="entry name" value="Sec1-like_dom2"/>
</dbReference>
<gene>
    <name evidence="3" type="ORF">GGX14DRAFT_434585</name>
</gene>
<feature type="compositionally biased region" description="Low complexity" evidence="2">
    <location>
        <begin position="184"/>
        <end position="194"/>
    </location>
</feature>
<evidence type="ECO:0000256" key="1">
    <source>
        <dbReference type="ARBA" id="ARBA00009884"/>
    </source>
</evidence>
<feature type="region of interest" description="Disordered" evidence="2">
    <location>
        <begin position="176"/>
        <end position="206"/>
    </location>
</feature>
<reference evidence="3" key="1">
    <citation type="submission" date="2023-03" db="EMBL/GenBank/DDBJ databases">
        <title>Massive genome expansion in bonnet fungi (Mycena s.s.) driven by repeated elements and novel gene families across ecological guilds.</title>
        <authorList>
            <consortium name="Lawrence Berkeley National Laboratory"/>
            <person name="Harder C.B."/>
            <person name="Miyauchi S."/>
            <person name="Viragh M."/>
            <person name="Kuo A."/>
            <person name="Thoen E."/>
            <person name="Andreopoulos B."/>
            <person name="Lu D."/>
            <person name="Skrede I."/>
            <person name="Drula E."/>
            <person name="Henrissat B."/>
            <person name="Morin E."/>
            <person name="Kohler A."/>
            <person name="Barry K."/>
            <person name="LaButti K."/>
            <person name="Morin E."/>
            <person name="Salamov A."/>
            <person name="Lipzen A."/>
            <person name="Mereny Z."/>
            <person name="Hegedus B."/>
            <person name="Baldrian P."/>
            <person name="Stursova M."/>
            <person name="Weitz H."/>
            <person name="Taylor A."/>
            <person name="Grigoriev I.V."/>
            <person name="Nagy L.G."/>
            <person name="Martin F."/>
            <person name="Kauserud H."/>
        </authorList>
    </citation>
    <scope>NUCLEOTIDE SEQUENCE</scope>
    <source>
        <strain evidence="3">9144</strain>
    </source>
</reference>
<dbReference type="Proteomes" id="UP001219525">
    <property type="component" value="Unassembled WGS sequence"/>
</dbReference>
<dbReference type="SUPFAM" id="SSF56815">
    <property type="entry name" value="Sec1/munc18-like (SM) proteins"/>
    <property type="match status" value="1"/>
</dbReference>
<dbReference type="Gene3D" id="3.40.50.1910">
    <property type="match status" value="1"/>
</dbReference>
<protein>
    <submittedName>
        <fullName evidence="3">Sly1 vesicle trafficking sec1-like protein</fullName>
    </submittedName>
</protein>
<dbReference type="Pfam" id="PF00995">
    <property type="entry name" value="Sec1"/>
    <property type="match status" value="1"/>
</dbReference>
<sequence length="701" mass="75408">MASTRQATVAPTVQQSQTEALLSLLNLNNPPETPTSGKTGSGLKTPQPTGTPVWKVLVLDQQTKDVLATVLRVQDLRDVGVTLHVQLHSPRPPLPDVPAVYFVSPTLQNIRRIAEDLEKSLYESFHLNFVEPLPRSLLEELAASVARDGTGDSVEQVLDQYLSFICPSPTLFSLLPPPLPPPQSTASAADQTTTPRSSYTILNSPSSTEQQIEAEIERIASGLFSVIVTMGHVPYIRCPRGNAAEMIAKKLETKIRDALLTASRPHSHSLNSTALFSQDASGLAGLQRPLLLILDRNIDLMSPISHGWTYQALISDCFQMNLNRVVVPATTSQPPQPKRSYDLDSKDFFWAQNAANPFPQVADEINNELNKYKSDAAEITRSTGVSDVNDIAQLDLSANAAHLKAAITQLPELTARKATLDTHMNIATALLEDIKKRGLDELFIIEEAIGKQSMQTILSTLRGSSPALSADDKLRLALVFYLSRGSDNALSKDEINELEKELENAGASVGAFEYVRKLREVERMGMGSFNVSTGPGTPSGSDAGGELLKGISAFSYKFTNQLTQTGLEGLISGVKNFLPTNKLLPITRLTEALTDSASASNASLQETDEYLFLDPRAPRASALGPGGAGGGPGGSGSGKSRRMAFAESVVFVVGGAGYVEYGNLEEWAGKTGKRVTYGGTEILDPGGFVEILDKLSRGPEL</sequence>
<feature type="region of interest" description="Disordered" evidence="2">
    <location>
        <begin position="26"/>
        <end position="47"/>
    </location>
</feature>
<proteinExistence type="inferred from homology"/>
<name>A0AAD6VPB4_9AGAR</name>
<feature type="compositionally biased region" description="Polar residues" evidence="2">
    <location>
        <begin position="34"/>
        <end position="47"/>
    </location>
</feature>
<evidence type="ECO:0000313" key="3">
    <source>
        <dbReference type="EMBL" id="KAJ7219092.1"/>
    </source>
</evidence>
<dbReference type="InterPro" id="IPR043127">
    <property type="entry name" value="Sec-1-like_dom3a"/>
</dbReference>
<dbReference type="PIRSF" id="PIRSF005715">
    <property type="entry name" value="VPS45_Sec1"/>
    <property type="match status" value="1"/>
</dbReference>
<keyword evidence="4" id="KW-1185">Reference proteome</keyword>
<comment type="similarity">
    <text evidence="1">Belongs to the STXBP/unc-18/SEC1 family.</text>
</comment>
<dbReference type="EMBL" id="JARJCW010000011">
    <property type="protein sequence ID" value="KAJ7219092.1"/>
    <property type="molecule type" value="Genomic_DNA"/>
</dbReference>
<accession>A0AAD6VPB4</accession>
<organism evidence="3 4">
    <name type="scientific">Mycena pura</name>
    <dbReference type="NCBI Taxonomy" id="153505"/>
    <lineage>
        <taxon>Eukaryota</taxon>
        <taxon>Fungi</taxon>
        <taxon>Dikarya</taxon>
        <taxon>Basidiomycota</taxon>
        <taxon>Agaricomycotina</taxon>
        <taxon>Agaricomycetes</taxon>
        <taxon>Agaricomycetidae</taxon>
        <taxon>Agaricales</taxon>
        <taxon>Marasmiineae</taxon>
        <taxon>Mycenaceae</taxon>
        <taxon>Mycena</taxon>
    </lineage>
</organism>
<comment type="caution">
    <text evidence="3">The sequence shown here is derived from an EMBL/GenBank/DDBJ whole genome shotgun (WGS) entry which is preliminary data.</text>
</comment>
<dbReference type="InterPro" id="IPR043154">
    <property type="entry name" value="Sec-1-like_dom1"/>
</dbReference>
<evidence type="ECO:0000313" key="4">
    <source>
        <dbReference type="Proteomes" id="UP001219525"/>
    </source>
</evidence>
<dbReference type="GO" id="GO:0016192">
    <property type="term" value="P:vesicle-mediated transport"/>
    <property type="evidence" value="ECO:0007669"/>
    <property type="project" value="InterPro"/>
</dbReference>
<dbReference type="Gene3D" id="3.40.50.2060">
    <property type="match status" value="1"/>
</dbReference>
<dbReference type="AlphaFoldDB" id="A0AAD6VPB4"/>
<dbReference type="InterPro" id="IPR036045">
    <property type="entry name" value="Sec1-like_sf"/>
</dbReference>